<comment type="caution">
    <text evidence="6">The sequence shown here is derived from an EMBL/GenBank/DDBJ whole genome shotgun (WGS) entry which is preliminary data.</text>
</comment>
<dbReference type="SUPFAM" id="SSF53697">
    <property type="entry name" value="SIS domain"/>
    <property type="match status" value="1"/>
</dbReference>
<protein>
    <recommendedName>
        <fullName evidence="3">Glutamine--fructose-6-phosphate aminotransferase [isomerizing]</fullName>
        <ecNumber evidence="2">2.6.1.16</ecNumber>
    </recommendedName>
</protein>
<dbReference type="GO" id="GO:0004360">
    <property type="term" value="F:glutamine-fructose-6-phosphate transaminase (isomerizing) activity"/>
    <property type="evidence" value="ECO:0007669"/>
    <property type="project" value="UniProtKB-EC"/>
</dbReference>
<dbReference type="PANTHER" id="PTHR10937:SF0">
    <property type="entry name" value="GLUTAMINE--FRUCTOSE-6-PHOSPHATE TRANSAMINASE (ISOMERIZING)"/>
    <property type="match status" value="1"/>
</dbReference>
<proteinExistence type="predicted"/>
<dbReference type="GO" id="GO:0097367">
    <property type="term" value="F:carbohydrate derivative binding"/>
    <property type="evidence" value="ECO:0007669"/>
    <property type="project" value="InterPro"/>
</dbReference>
<keyword evidence="8" id="KW-1185">Reference proteome</keyword>
<reference evidence="5 8" key="3">
    <citation type="journal article" date="2019" name="Nat. Med.">
        <title>A library of human gut bacterial isolates paired with longitudinal multiomics data enables mechanistic microbiome research.</title>
        <authorList>
            <person name="Poyet M."/>
            <person name="Groussin M."/>
            <person name="Gibbons S.M."/>
            <person name="Avila-Pacheco J."/>
            <person name="Jiang X."/>
            <person name="Kearney S.M."/>
            <person name="Perrotta A.R."/>
            <person name="Berdy B."/>
            <person name="Zhao S."/>
            <person name="Lieberman T.D."/>
            <person name="Swanson P.K."/>
            <person name="Smith M."/>
            <person name="Roesemann S."/>
            <person name="Alexander J.E."/>
            <person name="Rich S.A."/>
            <person name="Livny J."/>
            <person name="Vlamakis H."/>
            <person name="Clish C."/>
            <person name="Bullock K."/>
            <person name="Deik A."/>
            <person name="Scott J."/>
            <person name="Pierce K.A."/>
            <person name="Xavier R.J."/>
            <person name="Alm E.J."/>
        </authorList>
    </citation>
    <scope>NUCLEOTIDE SEQUENCE [LARGE SCALE GENOMIC DNA]</scope>
    <source>
        <strain evidence="5 8">BIOML-A2</strain>
    </source>
</reference>
<organism evidence="6 7">
    <name type="scientific">Bittarella massiliensis</name>
    <name type="common">ex Durand et al. 2017</name>
    <dbReference type="NCBI Taxonomy" id="1720313"/>
    <lineage>
        <taxon>Bacteria</taxon>
        <taxon>Bacillati</taxon>
        <taxon>Bacillota</taxon>
        <taxon>Clostridia</taxon>
        <taxon>Eubacteriales</taxon>
        <taxon>Oscillospiraceae</taxon>
        <taxon>Bittarella (ex Durand et al. 2017)</taxon>
    </lineage>
</organism>
<evidence type="ECO:0000313" key="7">
    <source>
        <dbReference type="Proteomes" id="UP000184089"/>
    </source>
</evidence>
<dbReference type="Pfam" id="PF01380">
    <property type="entry name" value="SIS"/>
    <property type="match status" value="1"/>
</dbReference>
<evidence type="ECO:0000313" key="6">
    <source>
        <dbReference type="EMBL" id="SHG22912.1"/>
    </source>
</evidence>
<dbReference type="EMBL" id="FQVY01000002">
    <property type="protein sequence ID" value="SHG22912.1"/>
    <property type="molecule type" value="Genomic_DNA"/>
</dbReference>
<evidence type="ECO:0000313" key="8">
    <source>
        <dbReference type="Proteomes" id="UP000474718"/>
    </source>
</evidence>
<evidence type="ECO:0000256" key="3">
    <source>
        <dbReference type="ARBA" id="ARBA00016090"/>
    </source>
</evidence>
<dbReference type="Gene3D" id="3.40.50.10490">
    <property type="entry name" value="Glucose-6-phosphate isomerase like protein, domain 1"/>
    <property type="match status" value="2"/>
</dbReference>
<dbReference type="GO" id="GO:0006487">
    <property type="term" value="P:protein N-linked glycosylation"/>
    <property type="evidence" value="ECO:0007669"/>
    <property type="project" value="TreeGrafter"/>
</dbReference>
<dbReference type="RefSeq" id="WP_021660007.1">
    <property type="nucleotide sequence ID" value="NZ_FQVY01000002.1"/>
</dbReference>
<dbReference type="GO" id="GO:0006002">
    <property type="term" value="P:fructose 6-phosphate metabolic process"/>
    <property type="evidence" value="ECO:0007669"/>
    <property type="project" value="TreeGrafter"/>
</dbReference>
<reference evidence="7" key="1">
    <citation type="submission" date="2016-11" db="EMBL/GenBank/DDBJ databases">
        <authorList>
            <person name="Jaros S."/>
            <person name="Januszkiewicz K."/>
            <person name="Wedrychowicz H."/>
        </authorList>
    </citation>
    <scope>NUCLEOTIDE SEQUENCE [LARGE SCALE GENOMIC DNA]</scope>
    <source>
        <strain evidence="7">DSM 4029</strain>
    </source>
</reference>
<dbReference type="AlphaFoldDB" id="A0AAQ1MEF8"/>
<accession>A0AAQ1MEF8</accession>
<name>A0AAQ1MEF8_9FIRM</name>
<evidence type="ECO:0000259" key="4">
    <source>
        <dbReference type="PROSITE" id="PS51464"/>
    </source>
</evidence>
<dbReference type="Proteomes" id="UP000474718">
    <property type="component" value="Unassembled WGS sequence"/>
</dbReference>
<dbReference type="PANTHER" id="PTHR10937">
    <property type="entry name" value="GLUCOSAMINE--FRUCTOSE-6-PHOSPHATE AMINOTRANSFERASE, ISOMERIZING"/>
    <property type="match status" value="1"/>
</dbReference>
<dbReference type="GO" id="GO:0006047">
    <property type="term" value="P:UDP-N-acetylglucosamine metabolic process"/>
    <property type="evidence" value="ECO:0007669"/>
    <property type="project" value="TreeGrafter"/>
</dbReference>
<feature type="domain" description="SIS" evidence="4">
    <location>
        <begin position="37"/>
        <end position="189"/>
    </location>
</feature>
<gene>
    <name evidence="5" type="ORF">GT747_00685</name>
    <name evidence="6" type="ORF">SAMN05444424_1964</name>
</gene>
<sequence length="386" mass="42262">MKKLDCNNALRMETFDLPVMARPFAEANDKPLRMALTTPQLFSPRSCLLVGCGDSYCAGVAAKPLFEQLGGIRTEALSAMEASRHWPKGRIGNEPCNPLLYVISASGNVSRNIEVCQRAAACGVGALTVAVTAHPDSPMAKASQAVLPISPTPFDSGFDEHSPGLRSYYASLYALCSSAIRMGEVKMRYPMSQADDYRRAMVEYAESFGGEVMEQIDDAMFALAQQWQEFDSFEFLGSGAQMATAWFDAAKIYEATGDVATYEDMENWCHVNYFARDHRRVGTVLSISKDSPAMVRALEVAEVLARLRPTLIVTDADAALFPKEATVCQLPSPRYGFLAPLMDYVPVALLSGYLARLKGVSLFRGGEPAFQSQPTHFLKTSQIEIV</sequence>
<dbReference type="PROSITE" id="PS51464">
    <property type="entry name" value="SIS"/>
    <property type="match status" value="1"/>
</dbReference>
<dbReference type="Proteomes" id="UP000184089">
    <property type="component" value="Unassembled WGS sequence"/>
</dbReference>
<dbReference type="InterPro" id="IPR001347">
    <property type="entry name" value="SIS_dom"/>
</dbReference>
<dbReference type="EMBL" id="WWVX01000001">
    <property type="protein sequence ID" value="MZL68292.1"/>
    <property type="molecule type" value="Genomic_DNA"/>
</dbReference>
<dbReference type="EC" id="2.6.1.16" evidence="2"/>
<dbReference type="InterPro" id="IPR046348">
    <property type="entry name" value="SIS_dom_sf"/>
</dbReference>
<reference evidence="6" key="2">
    <citation type="submission" date="2016-11" db="EMBL/GenBank/DDBJ databases">
        <authorList>
            <person name="Varghese N."/>
            <person name="Submissions S."/>
        </authorList>
    </citation>
    <scope>NUCLEOTIDE SEQUENCE</scope>
    <source>
        <strain evidence="6">DSM 4029</strain>
    </source>
</reference>
<comment type="catalytic activity">
    <reaction evidence="1">
        <text>D-fructose 6-phosphate + L-glutamine = D-glucosamine 6-phosphate + L-glutamate</text>
        <dbReference type="Rhea" id="RHEA:13237"/>
        <dbReference type="ChEBI" id="CHEBI:29985"/>
        <dbReference type="ChEBI" id="CHEBI:58359"/>
        <dbReference type="ChEBI" id="CHEBI:58725"/>
        <dbReference type="ChEBI" id="CHEBI:61527"/>
        <dbReference type="EC" id="2.6.1.16"/>
    </reaction>
</comment>
<evidence type="ECO:0000256" key="2">
    <source>
        <dbReference type="ARBA" id="ARBA00012916"/>
    </source>
</evidence>
<evidence type="ECO:0000256" key="1">
    <source>
        <dbReference type="ARBA" id="ARBA00001031"/>
    </source>
</evidence>
<evidence type="ECO:0000313" key="5">
    <source>
        <dbReference type="EMBL" id="MZL68292.1"/>
    </source>
</evidence>